<reference evidence="1" key="2">
    <citation type="submission" date="2025-08" db="UniProtKB">
        <authorList>
            <consortium name="Ensembl"/>
        </authorList>
    </citation>
    <scope>IDENTIFICATION</scope>
</reference>
<dbReference type="Proteomes" id="UP000291022">
    <property type="component" value="Unassembled WGS sequence"/>
</dbReference>
<dbReference type="AlphaFoldDB" id="A0A452QZ48"/>
<dbReference type="GO" id="GO:0042407">
    <property type="term" value="P:cristae formation"/>
    <property type="evidence" value="ECO:0007669"/>
    <property type="project" value="InterPro"/>
</dbReference>
<keyword evidence="2" id="KW-1185">Reference proteome</keyword>
<dbReference type="GeneTree" id="ENSGT00940000166974"/>
<evidence type="ECO:0000313" key="1">
    <source>
        <dbReference type="Ensembl" id="ENSUAMP00000011079.1"/>
    </source>
</evidence>
<dbReference type="Ensembl" id="ENSUAMT00000012456.1">
    <property type="protein sequence ID" value="ENSUAMP00000011079.1"/>
    <property type="gene ID" value="ENSUAMG00000009054.1"/>
</dbReference>
<reference evidence="1" key="3">
    <citation type="submission" date="2025-09" db="UniProtKB">
        <authorList>
            <consortium name="Ensembl"/>
        </authorList>
    </citation>
    <scope>IDENTIFICATION</scope>
</reference>
<proteinExistence type="predicted"/>
<dbReference type="PANTHER" id="PTHR14564">
    <property type="entry name" value="MICOS COMPLEX SUBUNIT MIC26 / MIC27 FAMILY MEMBER"/>
    <property type="match status" value="1"/>
</dbReference>
<dbReference type="InterPro" id="IPR033182">
    <property type="entry name" value="MIC26/MIC27_animal"/>
</dbReference>
<dbReference type="OMA" id="KMYLLDF"/>
<accession>A0A452QZ48</accession>
<dbReference type="STRING" id="9643.ENSUAMP00000011079"/>
<protein>
    <submittedName>
        <fullName evidence="1">Uncharacterized protein</fullName>
    </submittedName>
</protein>
<sequence length="120" mass="13770">MGWSHLYNQHVQGNSDICGAASLSLHTFKVYASPKKDSPHKTVMKVNGHPDAPLYSVLEVQSKYGEEPRTPFEESISHLQHYYKPYISWCQELCHISKIDLLDFFQDLVSLVLLALLDFF</sequence>
<name>A0A452QZ48_URSAM</name>
<organism evidence="1 2">
    <name type="scientific">Ursus americanus</name>
    <name type="common">American black bear</name>
    <name type="synonym">Euarctos americanus</name>
    <dbReference type="NCBI Taxonomy" id="9643"/>
    <lineage>
        <taxon>Eukaryota</taxon>
        <taxon>Metazoa</taxon>
        <taxon>Chordata</taxon>
        <taxon>Craniata</taxon>
        <taxon>Vertebrata</taxon>
        <taxon>Euteleostomi</taxon>
        <taxon>Mammalia</taxon>
        <taxon>Eutheria</taxon>
        <taxon>Laurasiatheria</taxon>
        <taxon>Carnivora</taxon>
        <taxon>Caniformia</taxon>
        <taxon>Ursidae</taxon>
        <taxon>Ursus</taxon>
    </lineage>
</organism>
<reference evidence="2" key="1">
    <citation type="submission" date="2016-06" db="EMBL/GenBank/DDBJ databases">
        <title>De novo assembly and RNA-Seq shows season-dependent expression and editing in black bear kidneys.</title>
        <authorList>
            <person name="Korstanje R."/>
            <person name="Srivastava A."/>
            <person name="Sarsani V.K."/>
            <person name="Sheehan S.M."/>
            <person name="Seger R.L."/>
            <person name="Barter M.E."/>
            <person name="Lindqvist C."/>
            <person name="Brody L.C."/>
            <person name="Mullikin J.C."/>
        </authorList>
    </citation>
    <scope>NUCLEOTIDE SEQUENCE [LARGE SCALE GENOMIC DNA]</scope>
</reference>
<dbReference type="GO" id="GO:0061617">
    <property type="term" value="C:MICOS complex"/>
    <property type="evidence" value="ECO:0007669"/>
    <property type="project" value="InterPro"/>
</dbReference>
<evidence type="ECO:0000313" key="2">
    <source>
        <dbReference type="Proteomes" id="UP000291022"/>
    </source>
</evidence>